<name>A0A9X3J021_9BACT</name>
<sequence>MDLEGERARSSSTAELCLTAKSDKTVLVEPCLDEDDEGAERQVWTREGNLFKVQIAGQVTCLTPGKDGLNSPDIVARHIPCDAAVLQQQWLVLAPLRNGRPLQLSEQDFDPLDPGDVDAAIARLQEDAEGGVCLDESVVLQACDRLDSRMLWAYDADGRLQPSDLARRPLSLHPGFPDEVSTDFGLNTKQIALQNVTELLFDRTLAGVGFVKFNRKDNGDLLFPGAKAEGESLFTGAIDPDPSSELDDFYFWRRLAEGKFAP</sequence>
<reference evidence="1" key="1">
    <citation type="submission" date="2022-11" db="EMBL/GenBank/DDBJ databases">
        <title>Minimal conservation of predation-associated metabolite biosynthetic gene clusters underscores biosynthetic potential of Myxococcota including descriptions for ten novel species: Archangium lansinium sp. nov., Myxococcus landrumus sp. nov., Nannocystis bai.</title>
        <authorList>
            <person name="Ahearne A."/>
            <person name="Stevens C."/>
            <person name="Phillips K."/>
        </authorList>
    </citation>
    <scope>NUCLEOTIDE SEQUENCE</scope>
    <source>
        <strain evidence="1">Na p29</strain>
    </source>
</reference>
<dbReference type="SUPFAM" id="SSF50370">
    <property type="entry name" value="Ricin B-like lectins"/>
    <property type="match status" value="1"/>
</dbReference>
<comment type="caution">
    <text evidence="1">The sequence shown here is derived from an EMBL/GenBank/DDBJ whole genome shotgun (WGS) entry which is preliminary data.</text>
</comment>
<evidence type="ECO:0000313" key="1">
    <source>
        <dbReference type="EMBL" id="MCY1008563.1"/>
    </source>
</evidence>
<dbReference type="InterPro" id="IPR035992">
    <property type="entry name" value="Ricin_B-like_lectins"/>
</dbReference>
<organism evidence="1 2">
    <name type="scientific">Nannocystis pusilla</name>
    <dbReference type="NCBI Taxonomy" id="889268"/>
    <lineage>
        <taxon>Bacteria</taxon>
        <taxon>Pseudomonadati</taxon>
        <taxon>Myxococcota</taxon>
        <taxon>Polyangia</taxon>
        <taxon>Nannocystales</taxon>
        <taxon>Nannocystaceae</taxon>
        <taxon>Nannocystis</taxon>
    </lineage>
</organism>
<evidence type="ECO:0000313" key="2">
    <source>
        <dbReference type="Proteomes" id="UP001150924"/>
    </source>
</evidence>
<proteinExistence type="predicted"/>
<dbReference type="RefSeq" id="WP_267771166.1">
    <property type="nucleotide sequence ID" value="NZ_JAPNKE010000002.1"/>
</dbReference>
<dbReference type="PROSITE" id="PS50231">
    <property type="entry name" value="RICIN_B_LECTIN"/>
    <property type="match status" value="1"/>
</dbReference>
<accession>A0A9X3J021</accession>
<dbReference type="EMBL" id="JAPNKE010000002">
    <property type="protein sequence ID" value="MCY1008563.1"/>
    <property type="molecule type" value="Genomic_DNA"/>
</dbReference>
<dbReference type="AlphaFoldDB" id="A0A9X3J021"/>
<protein>
    <submittedName>
        <fullName evidence="1">Uncharacterized protein</fullName>
    </submittedName>
</protein>
<keyword evidence="2" id="KW-1185">Reference proteome</keyword>
<gene>
    <name evidence="1" type="ORF">OV079_23980</name>
</gene>
<dbReference type="Proteomes" id="UP001150924">
    <property type="component" value="Unassembled WGS sequence"/>
</dbReference>